<dbReference type="SUPFAM" id="SSF52096">
    <property type="entry name" value="ClpP/crotonase"/>
    <property type="match status" value="1"/>
</dbReference>
<accession>A0A6H5GHE2</accession>
<feature type="active site" evidence="8">
    <location>
        <position position="154"/>
    </location>
</feature>
<gene>
    <name evidence="11" type="ORF">NTEN_LOCUS8095</name>
</gene>
<dbReference type="PROSITE" id="PS00381">
    <property type="entry name" value="CLP_PROTEASE_SER"/>
    <property type="match status" value="1"/>
</dbReference>
<proteinExistence type="inferred from homology"/>
<evidence type="ECO:0000256" key="9">
    <source>
        <dbReference type="RuleBase" id="RU000549"/>
    </source>
</evidence>
<evidence type="ECO:0000313" key="11">
    <source>
        <dbReference type="EMBL" id="CAB0002308.1"/>
    </source>
</evidence>
<organism evidence="11 12">
    <name type="scientific">Nesidiocoris tenuis</name>
    <dbReference type="NCBI Taxonomy" id="355587"/>
    <lineage>
        <taxon>Eukaryota</taxon>
        <taxon>Metazoa</taxon>
        <taxon>Ecdysozoa</taxon>
        <taxon>Arthropoda</taxon>
        <taxon>Hexapoda</taxon>
        <taxon>Insecta</taxon>
        <taxon>Pterygota</taxon>
        <taxon>Neoptera</taxon>
        <taxon>Paraneoptera</taxon>
        <taxon>Hemiptera</taxon>
        <taxon>Heteroptera</taxon>
        <taxon>Panheteroptera</taxon>
        <taxon>Cimicomorpha</taxon>
        <taxon>Miridae</taxon>
        <taxon>Dicyphina</taxon>
        <taxon>Nesidiocoris</taxon>
    </lineage>
</organism>
<dbReference type="Proteomes" id="UP000479000">
    <property type="component" value="Unassembled WGS sequence"/>
</dbReference>
<dbReference type="GO" id="GO:0006515">
    <property type="term" value="P:protein quality control for misfolded or incompletely synthesized proteins"/>
    <property type="evidence" value="ECO:0007669"/>
    <property type="project" value="TreeGrafter"/>
</dbReference>
<dbReference type="PANTHER" id="PTHR10381:SF11">
    <property type="entry name" value="ATP-DEPENDENT CLP PROTEASE PROTEOLYTIC SUBUNIT, MITOCHONDRIAL"/>
    <property type="match status" value="1"/>
</dbReference>
<dbReference type="InterPro" id="IPR023562">
    <property type="entry name" value="ClpP/TepA"/>
</dbReference>
<dbReference type="GO" id="GO:0004176">
    <property type="term" value="F:ATP-dependent peptidase activity"/>
    <property type="evidence" value="ECO:0007669"/>
    <property type="project" value="InterPro"/>
</dbReference>
<dbReference type="Pfam" id="PF00574">
    <property type="entry name" value="CLP_protease"/>
    <property type="match status" value="1"/>
</dbReference>
<evidence type="ECO:0000256" key="2">
    <source>
        <dbReference type="ARBA" id="ARBA00022670"/>
    </source>
</evidence>
<protein>
    <recommendedName>
        <fullName evidence="10">ATP-dependent Clp protease proteolytic subunit</fullName>
        <ecNumber evidence="9">3.4.21.92</ecNumber>
    </recommendedName>
</protein>
<keyword evidence="2 9" id="KW-0645">Protease</keyword>
<dbReference type="OrthoDB" id="2017408at2759"/>
<sequence length="241" mass="26350">MLRYATRLMGIRSSLAGSVCTRSLSFSRNLLNPLIPIVVENTGRGERSYDIYSRLLKERIVCLMGPVSDEMAAIIIAQLLFLQSESGKKPIHMYINSPGGSVTAGLGIYDTMQFVTAPVVTWCIGQACSMGSLILAAGTQGMRNSLPNSRIMIHQPSGGARGQASDIIIQAEEIIHLKRQINALYAKHTNQSIDYIAQHVERDHFMSPEAAKEFGLIDNVLSTDKADKTEGEQRPSAVQNS</sequence>
<dbReference type="Gene3D" id="3.90.226.10">
    <property type="entry name" value="2-enoyl-CoA Hydratase, Chain A, domain 1"/>
    <property type="match status" value="1"/>
</dbReference>
<evidence type="ECO:0000313" key="12">
    <source>
        <dbReference type="Proteomes" id="UP000479000"/>
    </source>
</evidence>
<dbReference type="EC" id="3.4.21.92" evidence="9"/>
<dbReference type="InterPro" id="IPR018215">
    <property type="entry name" value="ClpP_Ser_AS"/>
</dbReference>
<dbReference type="CDD" id="cd07017">
    <property type="entry name" value="S14_ClpP_2"/>
    <property type="match status" value="1"/>
</dbReference>
<dbReference type="NCBIfam" id="NF001368">
    <property type="entry name" value="PRK00277.1"/>
    <property type="match status" value="1"/>
</dbReference>
<evidence type="ECO:0000256" key="6">
    <source>
        <dbReference type="ARBA" id="ARBA00065540"/>
    </source>
</evidence>
<dbReference type="InterPro" id="IPR001907">
    <property type="entry name" value="ClpP"/>
</dbReference>
<evidence type="ECO:0000256" key="8">
    <source>
        <dbReference type="PROSITE-ProRule" id="PRU10086"/>
    </source>
</evidence>
<comment type="subunit">
    <text evidence="6">Tetradecamer that assembles into a two heptameric rings with a central cavity.</text>
</comment>
<dbReference type="PROSITE" id="PS00382">
    <property type="entry name" value="CLP_PROTEASE_HIS"/>
    <property type="match status" value="1"/>
</dbReference>
<dbReference type="EMBL" id="CADCXU010011988">
    <property type="protein sequence ID" value="CAB0002308.1"/>
    <property type="molecule type" value="Genomic_DNA"/>
</dbReference>
<dbReference type="InterPro" id="IPR033135">
    <property type="entry name" value="ClpP_His_AS"/>
</dbReference>
<evidence type="ECO:0000256" key="1">
    <source>
        <dbReference type="ARBA" id="ARBA00007039"/>
    </source>
</evidence>
<name>A0A6H5GHE2_9HEMI</name>
<comment type="function">
    <text evidence="5">Clp cleaves peptides in various proteins in a process that requires ATP hydrolysis. Clp may be responsible for a fairly general and central housekeeping function rather than for the degradation of specific substrates.</text>
</comment>
<comment type="similarity">
    <text evidence="1 10">Belongs to the peptidase S14 family.</text>
</comment>
<dbReference type="HAMAP" id="MF_00444">
    <property type="entry name" value="ClpP"/>
    <property type="match status" value="1"/>
</dbReference>
<dbReference type="GO" id="GO:0009368">
    <property type="term" value="C:endopeptidase Clp complex"/>
    <property type="evidence" value="ECO:0007669"/>
    <property type="project" value="TreeGrafter"/>
</dbReference>
<feature type="active site" evidence="7">
    <location>
        <position position="129"/>
    </location>
</feature>
<keyword evidence="3 9" id="KW-0378">Hydrolase</keyword>
<keyword evidence="4 9" id="KW-0720">Serine protease</keyword>
<dbReference type="InterPro" id="IPR029045">
    <property type="entry name" value="ClpP/crotonase-like_dom_sf"/>
</dbReference>
<reference evidence="11 12" key="1">
    <citation type="submission" date="2020-02" db="EMBL/GenBank/DDBJ databases">
        <authorList>
            <person name="Ferguson B K."/>
        </authorList>
    </citation>
    <scope>NUCLEOTIDE SEQUENCE [LARGE SCALE GENOMIC DNA]</scope>
</reference>
<dbReference type="GO" id="GO:0051117">
    <property type="term" value="F:ATPase binding"/>
    <property type="evidence" value="ECO:0007669"/>
    <property type="project" value="TreeGrafter"/>
</dbReference>
<dbReference type="PANTHER" id="PTHR10381">
    <property type="entry name" value="ATP-DEPENDENT CLP PROTEASE PROTEOLYTIC SUBUNIT"/>
    <property type="match status" value="1"/>
</dbReference>
<evidence type="ECO:0000256" key="4">
    <source>
        <dbReference type="ARBA" id="ARBA00022825"/>
    </source>
</evidence>
<evidence type="ECO:0000256" key="7">
    <source>
        <dbReference type="PROSITE-ProRule" id="PRU10085"/>
    </source>
</evidence>
<evidence type="ECO:0000256" key="3">
    <source>
        <dbReference type="ARBA" id="ARBA00022801"/>
    </source>
</evidence>
<evidence type="ECO:0000256" key="10">
    <source>
        <dbReference type="RuleBase" id="RU003567"/>
    </source>
</evidence>
<dbReference type="FunFam" id="3.90.226.10:FF:000001">
    <property type="entry name" value="ATP-dependent Clp protease proteolytic subunit"/>
    <property type="match status" value="1"/>
</dbReference>
<dbReference type="GO" id="GO:0004252">
    <property type="term" value="F:serine-type endopeptidase activity"/>
    <property type="evidence" value="ECO:0007669"/>
    <property type="project" value="UniProtKB-EC"/>
</dbReference>
<dbReference type="AlphaFoldDB" id="A0A6H5GHE2"/>
<evidence type="ECO:0000256" key="5">
    <source>
        <dbReference type="ARBA" id="ARBA00059384"/>
    </source>
</evidence>
<dbReference type="PRINTS" id="PR00127">
    <property type="entry name" value="CLPPROTEASEP"/>
</dbReference>
<dbReference type="NCBIfam" id="NF009205">
    <property type="entry name" value="PRK12553.1"/>
    <property type="match status" value="1"/>
</dbReference>
<keyword evidence="12" id="KW-1185">Reference proteome</keyword>